<comment type="caution">
    <text evidence="2">The sequence shown here is derived from an EMBL/GenBank/DDBJ whole genome shotgun (WGS) entry which is preliminary data.</text>
</comment>
<dbReference type="RefSeq" id="WP_311365415.1">
    <property type="nucleotide sequence ID" value="NZ_JAVRIC010000016.1"/>
</dbReference>
<gene>
    <name evidence="2" type="ORF">RM530_11715</name>
</gene>
<name>A0ABU2WKH8_9GAMM</name>
<keyword evidence="3" id="KW-1185">Reference proteome</keyword>
<dbReference type="PROSITE" id="PS50851">
    <property type="entry name" value="CHEW"/>
    <property type="match status" value="1"/>
</dbReference>
<dbReference type="InterPro" id="IPR036061">
    <property type="entry name" value="CheW-like_dom_sf"/>
</dbReference>
<accession>A0ABU2WKH8</accession>
<protein>
    <submittedName>
        <fullName evidence="2">Chemotaxis protein CheW</fullName>
    </submittedName>
</protein>
<sequence length="155" mass="16831">MSEPAEIHAVLIALARDSLLLPNVAVVETMPLEGLQAAVDAPAWLAGHVQREAQRLPVLRLERLNGDMGEPDLRRARVIVVNLPDPVDGLTAIGVLAQAYPHLVTLNRAAMRAEALRDSDRSDLVLARVRLGNQVGWIPDFGIVMAEIRTLSRAA</sequence>
<evidence type="ECO:0000259" key="1">
    <source>
        <dbReference type="PROSITE" id="PS50851"/>
    </source>
</evidence>
<evidence type="ECO:0000313" key="2">
    <source>
        <dbReference type="EMBL" id="MDT0498025.1"/>
    </source>
</evidence>
<dbReference type="SUPFAM" id="SSF50341">
    <property type="entry name" value="CheW-like"/>
    <property type="match status" value="1"/>
</dbReference>
<feature type="domain" description="CheW-like" evidence="1">
    <location>
        <begin position="6"/>
        <end position="150"/>
    </location>
</feature>
<dbReference type="InterPro" id="IPR002545">
    <property type="entry name" value="CheW-lke_dom"/>
</dbReference>
<dbReference type="Proteomes" id="UP001254608">
    <property type="component" value="Unassembled WGS sequence"/>
</dbReference>
<organism evidence="2 3">
    <name type="scientific">Banduia mediterranea</name>
    <dbReference type="NCBI Taxonomy" id="3075609"/>
    <lineage>
        <taxon>Bacteria</taxon>
        <taxon>Pseudomonadati</taxon>
        <taxon>Pseudomonadota</taxon>
        <taxon>Gammaproteobacteria</taxon>
        <taxon>Nevskiales</taxon>
        <taxon>Algiphilaceae</taxon>
        <taxon>Banduia</taxon>
    </lineage>
</organism>
<dbReference type="Pfam" id="PF01584">
    <property type="entry name" value="CheW"/>
    <property type="match status" value="1"/>
</dbReference>
<dbReference type="EMBL" id="JAVRIC010000016">
    <property type="protein sequence ID" value="MDT0498025.1"/>
    <property type="molecule type" value="Genomic_DNA"/>
</dbReference>
<reference evidence="2 3" key="1">
    <citation type="submission" date="2023-09" db="EMBL/GenBank/DDBJ databases">
        <authorList>
            <person name="Rey-Velasco X."/>
        </authorList>
    </citation>
    <scope>NUCLEOTIDE SEQUENCE [LARGE SCALE GENOMIC DNA]</scope>
    <source>
        <strain evidence="2 3">W345</strain>
    </source>
</reference>
<proteinExistence type="predicted"/>
<evidence type="ECO:0000313" key="3">
    <source>
        <dbReference type="Proteomes" id="UP001254608"/>
    </source>
</evidence>